<gene>
    <name evidence="1" type="ORF">PPGU16_01370</name>
</gene>
<proteinExistence type="predicted"/>
<dbReference type="EMBL" id="AP023174">
    <property type="protein sequence ID" value="BCF87070.1"/>
    <property type="molecule type" value="Genomic_DNA"/>
</dbReference>
<dbReference type="Proteomes" id="UP000510888">
    <property type="component" value="Chromosome 1"/>
</dbReference>
<organism evidence="1 2">
    <name type="scientific">Paraburkholderia largidicola</name>
    <dbReference type="NCBI Taxonomy" id="3014751"/>
    <lineage>
        <taxon>Bacteria</taxon>
        <taxon>Pseudomonadati</taxon>
        <taxon>Pseudomonadota</taxon>
        <taxon>Betaproteobacteria</taxon>
        <taxon>Burkholderiales</taxon>
        <taxon>Burkholderiaceae</taxon>
        <taxon>Paraburkholderia</taxon>
    </lineage>
</organism>
<keyword evidence="2" id="KW-1185">Reference proteome</keyword>
<protein>
    <submittedName>
        <fullName evidence="1">Uncharacterized protein</fullName>
    </submittedName>
</protein>
<reference evidence="1 2" key="1">
    <citation type="journal article" date="2020" name="Genes (Basel)">
        <title>Genomic Comparison of Insect Gut Symbionts from Divergent Burkholderia Subclades.</title>
        <authorList>
            <person name="Takeshita K."/>
            <person name="Kikuchi Y."/>
        </authorList>
    </citation>
    <scope>NUCLEOTIDE SEQUENCE [LARGE SCALE GENOMIC DNA]</scope>
    <source>
        <strain evidence="1 2">PGU16</strain>
    </source>
</reference>
<dbReference type="AlphaFoldDB" id="A0A7I8BFE1"/>
<accession>A0A7I8BFE1</accession>
<evidence type="ECO:0000313" key="2">
    <source>
        <dbReference type="Proteomes" id="UP000510888"/>
    </source>
</evidence>
<sequence length="120" mass="12578">MLFAGVLEGVACLLWTIALRRSPVPVATPDSTPPTFAVVTKSHVPATPGNDPVFPGDTTADAVQLASSPVANATDDEITQLARDVAAGHVRPTVADIRRHLRCSQAKASALRRQLAEVTS</sequence>
<dbReference type="KEGG" id="plad:PPGU16_01370"/>
<name>A0A7I8BFE1_9BURK</name>
<evidence type="ECO:0000313" key="1">
    <source>
        <dbReference type="EMBL" id="BCF87070.1"/>
    </source>
</evidence>